<name>A0A3N0BYZ5_9SPHI</name>
<dbReference type="SUPFAM" id="SSF142906">
    <property type="entry name" value="YjbR-like"/>
    <property type="match status" value="1"/>
</dbReference>
<dbReference type="InterPro" id="IPR038056">
    <property type="entry name" value="YjbR-like_sf"/>
</dbReference>
<dbReference type="Gene3D" id="3.90.1150.30">
    <property type="match status" value="1"/>
</dbReference>
<dbReference type="OrthoDB" id="9789813at2"/>
<dbReference type="Proteomes" id="UP000274046">
    <property type="component" value="Unassembled WGS sequence"/>
</dbReference>
<dbReference type="InterPro" id="IPR058532">
    <property type="entry name" value="YjbR/MT2646/Rv2570-like"/>
</dbReference>
<evidence type="ECO:0000313" key="1">
    <source>
        <dbReference type="EMBL" id="RNL54496.1"/>
    </source>
</evidence>
<comment type="caution">
    <text evidence="1">The sequence shown here is derived from an EMBL/GenBank/DDBJ whole genome shotgun (WGS) entry which is preliminary data.</text>
</comment>
<evidence type="ECO:0000313" key="2">
    <source>
        <dbReference type="Proteomes" id="UP000274046"/>
    </source>
</evidence>
<reference evidence="1 2" key="1">
    <citation type="submission" date="2018-10" db="EMBL/GenBank/DDBJ databases">
        <title>Genome sequencing of Pedobacter jejuensis TNB23.</title>
        <authorList>
            <person name="Cho Y.-J."/>
            <person name="Cho A."/>
            <person name="Kim O.-S."/>
        </authorList>
    </citation>
    <scope>NUCLEOTIDE SEQUENCE [LARGE SCALE GENOMIC DNA]</scope>
    <source>
        <strain evidence="1 2">TNB23</strain>
    </source>
</reference>
<dbReference type="InterPro" id="IPR007351">
    <property type="entry name" value="YjbR"/>
</dbReference>
<sequence>MDIESFREYCLSLPGTTEGMKWEHLCFMIEEKIYIIIAIDDGCRFSIKCNPDEFDVLTARDGIAQAFHLAKRQWIQVENLDVLNDKELKSRVEASRAMVLAKLPKKIQAKYS</sequence>
<evidence type="ECO:0008006" key="3">
    <source>
        <dbReference type="Google" id="ProtNLM"/>
    </source>
</evidence>
<dbReference type="EMBL" id="RBEE01000011">
    <property type="protein sequence ID" value="RNL54496.1"/>
    <property type="molecule type" value="Genomic_DNA"/>
</dbReference>
<gene>
    <name evidence="1" type="ORF">D7004_06790</name>
</gene>
<dbReference type="PANTHER" id="PTHR35145:SF1">
    <property type="entry name" value="CYTOPLASMIC PROTEIN"/>
    <property type="match status" value="1"/>
</dbReference>
<dbReference type="PANTHER" id="PTHR35145">
    <property type="entry name" value="CYTOPLASMIC PROTEIN-RELATED"/>
    <property type="match status" value="1"/>
</dbReference>
<dbReference type="AlphaFoldDB" id="A0A3N0BYZ5"/>
<proteinExistence type="predicted"/>
<keyword evidence="2" id="KW-1185">Reference proteome</keyword>
<accession>A0A3N0BYZ5</accession>
<organism evidence="1 2">
    <name type="scientific">Pedobacter jejuensis</name>
    <dbReference type="NCBI Taxonomy" id="1268550"/>
    <lineage>
        <taxon>Bacteria</taxon>
        <taxon>Pseudomonadati</taxon>
        <taxon>Bacteroidota</taxon>
        <taxon>Sphingobacteriia</taxon>
        <taxon>Sphingobacteriales</taxon>
        <taxon>Sphingobacteriaceae</taxon>
        <taxon>Pedobacter</taxon>
    </lineage>
</organism>
<protein>
    <recommendedName>
        <fullName evidence="3">MmcQ/YjbR family DNA-binding protein</fullName>
    </recommendedName>
</protein>
<dbReference type="RefSeq" id="WP_123205122.1">
    <property type="nucleotide sequence ID" value="NZ_RBEE01000011.1"/>
</dbReference>
<dbReference type="Pfam" id="PF04237">
    <property type="entry name" value="YjbR"/>
    <property type="match status" value="1"/>
</dbReference>